<protein>
    <recommendedName>
        <fullName evidence="1">DSBA-like thioredoxin domain-containing protein</fullName>
    </recommendedName>
</protein>
<dbReference type="RefSeq" id="WP_011395134.1">
    <property type="nucleotide sequence ID" value="NC_007645.1"/>
</dbReference>
<dbReference type="SUPFAM" id="SSF52833">
    <property type="entry name" value="Thioredoxin-like"/>
    <property type="match status" value="1"/>
</dbReference>
<evidence type="ECO:0000313" key="2">
    <source>
        <dbReference type="EMBL" id="ABC28061.1"/>
    </source>
</evidence>
<evidence type="ECO:0000313" key="3">
    <source>
        <dbReference type="Proteomes" id="UP000000238"/>
    </source>
</evidence>
<accession>Q2SMR3</accession>
<reference evidence="2 3" key="1">
    <citation type="journal article" date="2005" name="Nucleic Acids Res.">
        <title>Genomic blueprint of Hahella chejuensis, a marine microbe producing an algicidal agent.</title>
        <authorList>
            <person name="Jeong H."/>
            <person name="Yim J.H."/>
            <person name="Lee C."/>
            <person name="Choi S.-H."/>
            <person name="Park Y.K."/>
            <person name="Yoon S.H."/>
            <person name="Hur C.-G."/>
            <person name="Kang H.-Y."/>
            <person name="Kim D."/>
            <person name="Lee H.H."/>
            <person name="Park K.H."/>
            <person name="Park S.-H."/>
            <person name="Park H.-S."/>
            <person name="Lee H.K."/>
            <person name="Oh T.K."/>
            <person name="Kim J.F."/>
        </authorList>
    </citation>
    <scope>NUCLEOTIDE SEQUENCE [LARGE SCALE GENOMIC DNA]</scope>
    <source>
        <strain evidence="2 3">KCTC 2396</strain>
    </source>
</reference>
<dbReference type="GO" id="GO:0016491">
    <property type="term" value="F:oxidoreductase activity"/>
    <property type="evidence" value="ECO:0007669"/>
    <property type="project" value="InterPro"/>
</dbReference>
<proteinExistence type="predicted"/>
<gene>
    <name evidence="2" type="ordered locus">HCH_01186</name>
</gene>
<dbReference type="EMBL" id="CP000155">
    <property type="protein sequence ID" value="ABC28061.1"/>
    <property type="molecule type" value="Genomic_DNA"/>
</dbReference>
<dbReference type="KEGG" id="hch:HCH_01186"/>
<keyword evidence="3" id="KW-1185">Reference proteome</keyword>
<dbReference type="OrthoDB" id="9813770at2"/>
<dbReference type="HOGENOM" id="CLU_097497_0_0_6"/>
<dbReference type="PANTHER" id="PTHR13887:SF51">
    <property type="entry name" value="DSBA FAMILY PROTEIN"/>
    <property type="match status" value="1"/>
</dbReference>
<dbReference type="Proteomes" id="UP000000238">
    <property type="component" value="Chromosome"/>
</dbReference>
<dbReference type="Pfam" id="PF01323">
    <property type="entry name" value="DSBA"/>
    <property type="match status" value="1"/>
</dbReference>
<dbReference type="PANTHER" id="PTHR13887">
    <property type="entry name" value="GLUTATHIONE S-TRANSFERASE KAPPA"/>
    <property type="match status" value="1"/>
</dbReference>
<sequence>MVELDYFYDPLCGWCYGAAPLISKARELMPVNLRAGGLMIGANRQPVNDALRNYVMPHDQRIHALTGQPFGDAYFNGLLRDQEAVFDSEPPIRAVLAAESLGGDALAMLRRLQQAHYVEGERIADLATLTRLAQSLGLDGERFTAQMAVNASSTAAHIQAARREMMRLSLRGYPSLALIIDGSVVPVTVGPYLGKPDAFAAHLGALIGSKAQNDDTDDAPFCTPDGCS</sequence>
<evidence type="ECO:0000259" key="1">
    <source>
        <dbReference type="Pfam" id="PF01323"/>
    </source>
</evidence>
<dbReference type="AlphaFoldDB" id="Q2SMR3"/>
<organism evidence="2 3">
    <name type="scientific">Hahella chejuensis (strain KCTC 2396)</name>
    <dbReference type="NCBI Taxonomy" id="349521"/>
    <lineage>
        <taxon>Bacteria</taxon>
        <taxon>Pseudomonadati</taxon>
        <taxon>Pseudomonadota</taxon>
        <taxon>Gammaproteobacteria</taxon>
        <taxon>Oceanospirillales</taxon>
        <taxon>Hahellaceae</taxon>
        <taxon>Hahella</taxon>
    </lineage>
</organism>
<dbReference type="InterPro" id="IPR036249">
    <property type="entry name" value="Thioredoxin-like_sf"/>
</dbReference>
<dbReference type="STRING" id="349521.HCH_01186"/>
<dbReference type="CDD" id="cd03025">
    <property type="entry name" value="DsbA_FrnE_like"/>
    <property type="match status" value="1"/>
</dbReference>
<dbReference type="eggNOG" id="COG3531">
    <property type="taxonomic scope" value="Bacteria"/>
</dbReference>
<dbReference type="Gene3D" id="3.40.30.10">
    <property type="entry name" value="Glutaredoxin"/>
    <property type="match status" value="1"/>
</dbReference>
<feature type="domain" description="DSBA-like thioredoxin" evidence="1">
    <location>
        <begin position="4"/>
        <end position="184"/>
    </location>
</feature>
<dbReference type="InterPro" id="IPR001853">
    <property type="entry name" value="DSBA-like_thioredoxin_dom"/>
</dbReference>
<name>Q2SMR3_HAHCH</name>